<evidence type="ECO:0000313" key="2">
    <source>
        <dbReference type="EMBL" id="CAF5186084.1"/>
    </source>
</evidence>
<dbReference type="InterPro" id="IPR046348">
    <property type="entry name" value="SIS_dom_sf"/>
</dbReference>
<dbReference type="PANTHER" id="PTHR10088:SF4">
    <property type="entry name" value="GLUCOKINASE REGULATORY PROTEIN"/>
    <property type="match status" value="1"/>
</dbReference>
<proteinExistence type="predicted"/>
<dbReference type="Gene3D" id="1.10.8.1080">
    <property type="match status" value="1"/>
</dbReference>
<dbReference type="GO" id="GO:0097367">
    <property type="term" value="F:carbohydrate derivative binding"/>
    <property type="evidence" value="ECO:0007669"/>
    <property type="project" value="InterPro"/>
</dbReference>
<protein>
    <submittedName>
        <fullName evidence="2">Uncharacterized protein</fullName>
    </submittedName>
</protein>
<dbReference type="SUPFAM" id="SSF53697">
    <property type="entry name" value="SIS domain"/>
    <property type="match status" value="1"/>
</dbReference>
<dbReference type="EMBL" id="CAJOBJ010333642">
    <property type="protein sequence ID" value="CAF5186084.1"/>
    <property type="molecule type" value="Genomic_DNA"/>
</dbReference>
<dbReference type="GO" id="GO:0009254">
    <property type="term" value="P:peptidoglycan turnover"/>
    <property type="evidence" value="ECO:0007669"/>
    <property type="project" value="TreeGrafter"/>
</dbReference>
<dbReference type="PANTHER" id="PTHR10088">
    <property type="entry name" value="GLUCOKINASE REGULATORY PROTEIN"/>
    <property type="match status" value="1"/>
</dbReference>
<dbReference type="InterPro" id="IPR040190">
    <property type="entry name" value="MURQ/GCKR"/>
</dbReference>
<dbReference type="Pfam" id="PF20741">
    <property type="entry name" value="GKRP-like_C"/>
    <property type="match status" value="1"/>
</dbReference>
<dbReference type="GO" id="GO:0016835">
    <property type="term" value="F:carbon-oxygen lyase activity"/>
    <property type="evidence" value="ECO:0007669"/>
    <property type="project" value="TreeGrafter"/>
</dbReference>
<reference evidence="2" key="1">
    <citation type="submission" date="2021-02" db="EMBL/GenBank/DDBJ databases">
        <authorList>
            <person name="Nowell W R."/>
        </authorList>
    </citation>
    <scope>NUCLEOTIDE SEQUENCE</scope>
</reference>
<name>A0A8S3HMT3_9BILA</name>
<dbReference type="Gene3D" id="3.40.50.10490">
    <property type="entry name" value="Glucose-6-phosphate isomerase like protein, domain 1"/>
    <property type="match status" value="1"/>
</dbReference>
<comment type="caution">
    <text evidence="2">The sequence shown here is derived from an EMBL/GenBank/DDBJ whole genome shotgun (WGS) entry which is preliminary data.</text>
</comment>
<dbReference type="GO" id="GO:0046348">
    <property type="term" value="P:amino sugar catabolic process"/>
    <property type="evidence" value="ECO:0007669"/>
    <property type="project" value="TreeGrafter"/>
</dbReference>
<keyword evidence="1" id="KW-0119">Carbohydrate metabolism</keyword>
<dbReference type="GO" id="GO:0016803">
    <property type="term" value="F:ether hydrolase activity"/>
    <property type="evidence" value="ECO:0007669"/>
    <property type="project" value="TreeGrafter"/>
</dbReference>
<sequence length="252" mass="28817">MIYCSSCDFFFFIAYDDIRGFMTNDYFKKSLNPESADSLVSPALDQSTPDDLWKTFQDLPPSSLIVFIDREYHLQKALVDKLQQKNHRIVWIKLLSTESLESNSNVQMIDFSKSITSADVTKQYLIAELILKLCLNTISTAAHVLKGKVYQNIMIDVRVSNIKLFYRAIDIIKLLTGVDKETAEKCLIQSIYQTNDEINNQTIEQHITAVANNKDHIVPIALLMCLSNYSYTQAKLQIDKCPRIRDICTGNN</sequence>
<dbReference type="Proteomes" id="UP000681720">
    <property type="component" value="Unassembled WGS sequence"/>
</dbReference>
<evidence type="ECO:0000313" key="3">
    <source>
        <dbReference type="Proteomes" id="UP000681720"/>
    </source>
</evidence>
<organism evidence="2 3">
    <name type="scientific">Rotaria magnacalcarata</name>
    <dbReference type="NCBI Taxonomy" id="392030"/>
    <lineage>
        <taxon>Eukaryota</taxon>
        <taxon>Metazoa</taxon>
        <taxon>Spiralia</taxon>
        <taxon>Gnathifera</taxon>
        <taxon>Rotifera</taxon>
        <taxon>Eurotatoria</taxon>
        <taxon>Bdelloidea</taxon>
        <taxon>Philodinida</taxon>
        <taxon>Philodinidae</taxon>
        <taxon>Rotaria</taxon>
    </lineage>
</organism>
<accession>A0A8S3HMT3</accession>
<dbReference type="AlphaFoldDB" id="A0A8S3HMT3"/>
<gene>
    <name evidence="2" type="ORF">GIL414_LOCUS71127</name>
</gene>
<evidence type="ECO:0000256" key="1">
    <source>
        <dbReference type="ARBA" id="ARBA00023277"/>
    </source>
</evidence>